<feature type="region of interest" description="Disordered" evidence="1">
    <location>
        <begin position="1"/>
        <end position="24"/>
    </location>
</feature>
<dbReference type="AlphaFoldDB" id="A0A0F9BLG1"/>
<sequence length="45" mass="5300">MVAAQTDKNRSAHRLAQAVKQADNRMQPFRESRVKFIREYAGPYY</sequence>
<comment type="caution">
    <text evidence="2">The sequence shown here is derived from an EMBL/GenBank/DDBJ whole genome shotgun (WGS) entry which is preliminary data.</text>
</comment>
<gene>
    <name evidence="2" type="ORF">LCGC14_2775180</name>
</gene>
<evidence type="ECO:0000313" key="2">
    <source>
        <dbReference type="EMBL" id="KKK85251.1"/>
    </source>
</evidence>
<proteinExistence type="predicted"/>
<reference evidence="2" key="1">
    <citation type="journal article" date="2015" name="Nature">
        <title>Complex archaea that bridge the gap between prokaryotes and eukaryotes.</title>
        <authorList>
            <person name="Spang A."/>
            <person name="Saw J.H."/>
            <person name="Jorgensen S.L."/>
            <person name="Zaremba-Niedzwiedzka K."/>
            <person name="Martijn J."/>
            <person name="Lind A.E."/>
            <person name="van Eijk R."/>
            <person name="Schleper C."/>
            <person name="Guy L."/>
            <person name="Ettema T.J."/>
        </authorList>
    </citation>
    <scope>NUCLEOTIDE SEQUENCE</scope>
</reference>
<dbReference type="EMBL" id="LAZR01051396">
    <property type="protein sequence ID" value="KKK85251.1"/>
    <property type="molecule type" value="Genomic_DNA"/>
</dbReference>
<evidence type="ECO:0000256" key="1">
    <source>
        <dbReference type="SAM" id="MobiDB-lite"/>
    </source>
</evidence>
<organism evidence="2">
    <name type="scientific">marine sediment metagenome</name>
    <dbReference type="NCBI Taxonomy" id="412755"/>
    <lineage>
        <taxon>unclassified sequences</taxon>
        <taxon>metagenomes</taxon>
        <taxon>ecological metagenomes</taxon>
    </lineage>
</organism>
<name>A0A0F9BLG1_9ZZZZ</name>
<protein>
    <submittedName>
        <fullName evidence="2">Uncharacterized protein</fullName>
    </submittedName>
</protein>
<feature type="non-terminal residue" evidence="2">
    <location>
        <position position="45"/>
    </location>
</feature>
<accession>A0A0F9BLG1</accession>